<dbReference type="AlphaFoldDB" id="A0A0B4RZL3"/>
<dbReference type="PANTHER" id="PTHR34477:SF5">
    <property type="entry name" value="BSL5627 PROTEIN"/>
    <property type="match status" value="1"/>
</dbReference>
<dbReference type="SUPFAM" id="SSF82771">
    <property type="entry name" value="GIY-YIG endonuclease"/>
    <property type="match status" value="1"/>
</dbReference>
<sequence>MFYVYIISNNFRNVLYIGVTRNIERRLYEHKNKLIDGFSKKYNLNVLLFYETTEYALDAIAREKQLKKWNREKKFDLIKSLNPELRDLSEDW</sequence>
<gene>
    <name evidence="3" type="ORF">NW74_00250</name>
</gene>
<evidence type="ECO:0000313" key="3">
    <source>
        <dbReference type="EMBL" id="AIZ35915.1"/>
    </source>
</evidence>
<dbReference type="RefSeq" id="WP_041953191.1">
    <property type="nucleotide sequence ID" value="NZ_CP009761.1"/>
</dbReference>
<keyword evidence="3" id="KW-0540">Nuclease</keyword>
<keyword evidence="4" id="KW-1185">Reference proteome</keyword>
<dbReference type="InterPro" id="IPR050190">
    <property type="entry name" value="UPF0213_domain"/>
</dbReference>
<protein>
    <submittedName>
        <fullName evidence="3">Endonuclease</fullName>
    </submittedName>
</protein>
<dbReference type="KEGG" id="pmic:NW74_00250"/>
<evidence type="ECO:0000259" key="2">
    <source>
        <dbReference type="PROSITE" id="PS50164"/>
    </source>
</evidence>
<dbReference type="CDD" id="cd10448">
    <property type="entry name" value="GIY-YIG_unchar_3"/>
    <property type="match status" value="1"/>
</dbReference>
<name>A0A0B4RZL3_9FIRM</name>
<keyword evidence="3" id="KW-0378">Hydrolase</keyword>
<dbReference type="STRING" id="33033.NW74_00250"/>
<proteinExistence type="inferred from homology"/>
<feature type="domain" description="GIY-YIG" evidence="2">
    <location>
        <begin position="1"/>
        <end position="77"/>
    </location>
</feature>
<evidence type="ECO:0000313" key="4">
    <source>
        <dbReference type="Proteomes" id="UP000031386"/>
    </source>
</evidence>
<accession>A0A0B4RZL3</accession>
<reference evidence="3 4" key="1">
    <citation type="submission" date="2014-10" db="EMBL/GenBank/DDBJ databases">
        <title>Complete genome sequence of Parvimonas micra KCOM 1535 (= ChDC B708).</title>
        <authorList>
            <person name="Kook J.-K."/>
            <person name="Park S.-N."/>
            <person name="Lim Y.K."/>
            <person name="Roh H."/>
        </authorList>
    </citation>
    <scope>NUCLEOTIDE SEQUENCE [LARGE SCALE GENOMIC DNA]</scope>
    <source>
        <strain evidence="4">KCOM 1535 / ChDC B708</strain>
    </source>
</reference>
<dbReference type="Proteomes" id="UP000031386">
    <property type="component" value="Chromosome"/>
</dbReference>
<evidence type="ECO:0000256" key="1">
    <source>
        <dbReference type="ARBA" id="ARBA00007435"/>
    </source>
</evidence>
<dbReference type="GO" id="GO:0004519">
    <property type="term" value="F:endonuclease activity"/>
    <property type="evidence" value="ECO:0007669"/>
    <property type="project" value="UniProtKB-KW"/>
</dbReference>
<dbReference type="OrthoDB" id="9807770at2"/>
<dbReference type="Gene3D" id="3.40.1440.10">
    <property type="entry name" value="GIY-YIG endonuclease"/>
    <property type="match status" value="1"/>
</dbReference>
<dbReference type="PANTHER" id="PTHR34477">
    <property type="entry name" value="UPF0213 PROTEIN YHBQ"/>
    <property type="match status" value="1"/>
</dbReference>
<organism evidence="3 4">
    <name type="scientific">Parvimonas micra</name>
    <dbReference type="NCBI Taxonomy" id="33033"/>
    <lineage>
        <taxon>Bacteria</taxon>
        <taxon>Bacillati</taxon>
        <taxon>Bacillota</taxon>
        <taxon>Tissierellia</taxon>
        <taxon>Tissierellales</taxon>
        <taxon>Peptoniphilaceae</taxon>
        <taxon>Parvimonas</taxon>
    </lineage>
</organism>
<dbReference type="InterPro" id="IPR000305">
    <property type="entry name" value="GIY-YIG_endonuc"/>
</dbReference>
<dbReference type="SMART" id="SM00465">
    <property type="entry name" value="GIYc"/>
    <property type="match status" value="1"/>
</dbReference>
<dbReference type="EMBL" id="CP009761">
    <property type="protein sequence ID" value="AIZ35915.1"/>
    <property type="molecule type" value="Genomic_DNA"/>
</dbReference>
<dbReference type="InterPro" id="IPR035901">
    <property type="entry name" value="GIY-YIG_endonuc_sf"/>
</dbReference>
<dbReference type="Pfam" id="PF01541">
    <property type="entry name" value="GIY-YIG"/>
    <property type="match status" value="1"/>
</dbReference>
<dbReference type="PROSITE" id="PS50164">
    <property type="entry name" value="GIY_YIG"/>
    <property type="match status" value="1"/>
</dbReference>
<keyword evidence="3" id="KW-0255">Endonuclease</keyword>
<comment type="similarity">
    <text evidence="1">Belongs to the UPF0213 family.</text>
</comment>